<dbReference type="EMBL" id="FIHM01000105">
    <property type="protein sequence ID" value="CYV79631.1"/>
    <property type="molecule type" value="Genomic_DNA"/>
</dbReference>
<dbReference type="Gene3D" id="1.10.357.10">
    <property type="entry name" value="Tetracycline Repressor, domain 2"/>
    <property type="match status" value="1"/>
</dbReference>
<dbReference type="Proteomes" id="UP000074850">
    <property type="component" value="Unassembled WGS sequence"/>
</dbReference>
<organism evidence="4 5">
    <name type="scientific">Streptococcus suis</name>
    <dbReference type="NCBI Taxonomy" id="1307"/>
    <lineage>
        <taxon>Bacteria</taxon>
        <taxon>Bacillati</taxon>
        <taxon>Bacillota</taxon>
        <taxon>Bacilli</taxon>
        <taxon>Lactobacillales</taxon>
        <taxon>Streptococcaceae</taxon>
        <taxon>Streptococcus</taxon>
    </lineage>
</organism>
<dbReference type="InterPro" id="IPR050624">
    <property type="entry name" value="HTH-type_Tx_Regulator"/>
</dbReference>
<dbReference type="RefSeq" id="WP_044759992.1">
    <property type="nucleotide sequence ID" value="NZ_CEFC01000061.1"/>
</dbReference>
<keyword evidence="1 2" id="KW-0238">DNA-binding</keyword>
<evidence type="ECO:0000256" key="1">
    <source>
        <dbReference type="ARBA" id="ARBA00023125"/>
    </source>
</evidence>
<dbReference type="SUPFAM" id="SSF46689">
    <property type="entry name" value="Homeodomain-like"/>
    <property type="match status" value="1"/>
</dbReference>
<dbReference type="PANTHER" id="PTHR43479">
    <property type="entry name" value="ACREF/ENVCD OPERON REPRESSOR-RELATED"/>
    <property type="match status" value="1"/>
</dbReference>
<evidence type="ECO:0000259" key="3">
    <source>
        <dbReference type="PROSITE" id="PS50977"/>
    </source>
</evidence>
<dbReference type="Pfam" id="PF14278">
    <property type="entry name" value="TetR_C_8"/>
    <property type="match status" value="1"/>
</dbReference>
<reference evidence="4 5" key="1">
    <citation type="submission" date="2016-02" db="EMBL/GenBank/DDBJ databases">
        <authorList>
            <consortium name="Pathogen Informatics"/>
        </authorList>
    </citation>
    <scope>NUCLEOTIDE SEQUENCE [LARGE SCALE GENOMIC DNA]</scope>
    <source>
        <strain evidence="4 5">LSS64</strain>
    </source>
</reference>
<dbReference type="AlphaFoldDB" id="A0A0Z8KW96"/>
<feature type="DNA-binding region" description="H-T-H motif" evidence="2">
    <location>
        <begin position="26"/>
        <end position="45"/>
    </location>
</feature>
<feature type="domain" description="HTH tetR-type" evidence="3">
    <location>
        <begin position="3"/>
        <end position="63"/>
    </location>
</feature>
<dbReference type="InterPro" id="IPR009057">
    <property type="entry name" value="Homeodomain-like_sf"/>
</dbReference>
<dbReference type="PROSITE" id="PS50977">
    <property type="entry name" value="HTH_TETR_2"/>
    <property type="match status" value="1"/>
</dbReference>
<dbReference type="InterPro" id="IPR039532">
    <property type="entry name" value="TetR_C_Firmicutes"/>
</dbReference>
<gene>
    <name evidence="4" type="ORF">ERS132426_02325</name>
</gene>
<proteinExistence type="predicted"/>
<accession>A0A0Z8KW96</accession>
<protein>
    <submittedName>
        <fullName evidence="4">Putative TetR family transcriptional regulator</fullName>
    </submittedName>
</protein>
<dbReference type="InterPro" id="IPR001647">
    <property type="entry name" value="HTH_TetR"/>
</dbReference>
<evidence type="ECO:0000313" key="4">
    <source>
        <dbReference type="EMBL" id="CYV79631.1"/>
    </source>
</evidence>
<sequence>MTESAKTKLQQALIFILDKEDFERISVSKICKQAKVHRSTFYHYYDNQFDLLEDANQFLTQLFLTKFPSHNLSNINIEADLTGDAYLISYLQFVKDHQKIYQIYLHHELDFHHKEHFEHLLATIFTPRFHAQGIQNPVQIAYVSSFFLAGITQVVSKWVRNGCAESIEEMADIIQICISRKQS</sequence>
<dbReference type="GO" id="GO:0003677">
    <property type="term" value="F:DNA binding"/>
    <property type="evidence" value="ECO:0007669"/>
    <property type="project" value="UniProtKB-UniRule"/>
</dbReference>
<evidence type="ECO:0000313" key="5">
    <source>
        <dbReference type="Proteomes" id="UP000074850"/>
    </source>
</evidence>
<name>A0A0Z8KW96_STRSU</name>
<evidence type="ECO:0000256" key="2">
    <source>
        <dbReference type="PROSITE-ProRule" id="PRU00335"/>
    </source>
</evidence>
<dbReference type="PANTHER" id="PTHR43479:SF11">
    <property type="entry name" value="ACREF_ENVCD OPERON REPRESSOR-RELATED"/>
    <property type="match status" value="1"/>
</dbReference>